<dbReference type="InterPro" id="IPR036866">
    <property type="entry name" value="RibonucZ/Hydroxyglut_hydro"/>
</dbReference>
<feature type="binding site" evidence="7">
    <location>
        <position position="129"/>
    </location>
    <ligand>
        <name>Zn(2+)</name>
        <dbReference type="ChEBI" id="CHEBI:29105"/>
        <label>2</label>
    </ligand>
</feature>
<dbReference type="Pfam" id="PF00753">
    <property type="entry name" value="Lactamase_B"/>
    <property type="match status" value="1"/>
</dbReference>
<reference evidence="9 10" key="1">
    <citation type="submission" date="2018-05" db="EMBL/GenBank/DDBJ databases">
        <title>Salinimonas sp. HMF8227 Genome sequencing and assembly.</title>
        <authorList>
            <person name="Kang H."/>
            <person name="Kang J."/>
            <person name="Cha I."/>
            <person name="Kim H."/>
            <person name="Joh K."/>
        </authorList>
    </citation>
    <scope>NUCLEOTIDE SEQUENCE [LARGE SCALE GENOMIC DNA]</scope>
    <source>
        <strain evidence="9 10">HMF8227</strain>
    </source>
</reference>
<dbReference type="GO" id="GO:0046872">
    <property type="term" value="F:metal ion binding"/>
    <property type="evidence" value="ECO:0007669"/>
    <property type="project" value="UniProtKB-KW"/>
</dbReference>
<evidence type="ECO:0000313" key="9">
    <source>
        <dbReference type="EMBL" id="AWL11539.1"/>
    </source>
</evidence>
<feature type="binding site" evidence="7">
    <location>
        <position position="57"/>
    </location>
    <ligand>
        <name>Zn(2+)</name>
        <dbReference type="ChEBI" id="CHEBI:29105"/>
        <label>2</label>
    </ligand>
</feature>
<dbReference type="AlphaFoldDB" id="A0A2S2E1R8"/>
<keyword evidence="4 7" id="KW-0479">Metal-binding</keyword>
<comment type="pathway">
    <text evidence="2 7">Secondary metabolite metabolism; methylglyoxal degradation; (R)-lactate from methylglyoxal: step 2/2.</text>
</comment>
<name>A0A2S2E1R8_9ALTE</name>
<dbReference type="GO" id="GO:0019243">
    <property type="term" value="P:methylglyoxal catabolic process to D-lactate via S-lactoyl-glutathione"/>
    <property type="evidence" value="ECO:0007669"/>
    <property type="project" value="UniProtKB-UniRule"/>
</dbReference>
<sequence length="255" mass="28571">MINITPIRAFSDNYIWCLSHQNSAVVVDPGDEAPVLDYLRQHQLDLSAILITHHHADHIGGVKALVKHFPHTRVYGGPKRIPCVTHTVEGEDNVRVAGLAKTFKVISVPGHTIDHIAYYNDELGLFCGDTLFSAGCGRLFEGTPEQMRVSLARLTALPDKTPVYCAHEYTLANIAFAETLEPDNQALLDYKASAEHLREQGRPTLPSSIQKEKAVNPFLRLHSHTIRQSLEHKADKPLKDDDTRFAVMRDLKDHF</sequence>
<dbReference type="UniPathway" id="UPA00619">
    <property type="reaction ID" value="UER00676"/>
</dbReference>
<keyword evidence="10" id="KW-1185">Reference proteome</keyword>
<dbReference type="GO" id="GO:0004416">
    <property type="term" value="F:hydroxyacylglutathione hydrolase activity"/>
    <property type="evidence" value="ECO:0007669"/>
    <property type="project" value="UniProtKB-UniRule"/>
</dbReference>
<feature type="binding site" evidence="7">
    <location>
        <position position="58"/>
    </location>
    <ligand>
        <name>Zn(2+)</name>
        <dbReference type="ChEBI" id="CHEBI:29105"/>
        <label>2</label>
    </ligand>
</feature>
<evidence type="ECO:0000256" key="4">
    <source>
        <dbReference type="ARBA" id="ARBA00022723"/>
    </source>
</evidence>
<dbReference type="Pfam" id="PF16123">
    <property type="entry name" value="HAGH_C"/>
    <property type="match status" value="1"/>
</dbReference>
<comment type="cofactor">
    <cofactor evidence="7">
        <name>Zn(2+)</name>
        <dbReference type="ChEBI" id="CHEBI:29105"/>
    </cofactor>
    <text evidence="7">Binds 2 Zn(2+) ions per subunit.</text>
</comment>
<dbReference type="SUPFAM" id="SSF56281">
    <property type="entry name" value="Metallo-hydrolase/oxidoreductase"/>
    <property type="match status" value="1"/>
</dbReference>
<keyword evidence="6 7" id="KW-0862">Zinc</keyword>
<keyword evidence="5 7" id="KW-0378">Hydrolase</keyword>
<organism evidence="9 10">
    <name type="scientific">Saliniradius amylolyticus</name>
    <dbReference type="NCBI Taxonomy" id="2183582"/>
    <lineage>
        <taxon>Bacteria</taxon>
        <taxon>Pseudomonadati</taxon>
        <taxon>Pseudomonadota</taxon>
        <taxon>Gammaproteobacteria</taxon>
        <taxon>Alteromonadales</taxon>
        <taxon>Alteromonadaceae</taxon>
        <taxon>Saliniradius</taxon>
    </lineage>
</organism>
<comment type="subunit">
    <text evidence="7">Monomer.</text>
</comment>
<feature type="binding site" evidence="7">
    <location>
        <position position="129"/>
    </location>
    <ligand>
        <name>Zn(2+)</name>
        <dbReference type="ChEBI" id="CHEBI:29105"/>
        <label>1</label>
    </ligand>
</feature>
<evidence type="ECO:0000256" key="1">
    <source>
        <dbReference type="ARBA" id="ARBA00001623"/>
    </source>
</evidence>
<feature type="binding site" evidence="7">
    <location>
        <position position="167"/>
    </location>
    <ligand>
        <name>Zn(2+)</name>
        <dbReference type="ChEBI" id="CHEBI:29105"/>
        <label>2</label>
    </ligand>
</feature>
<evidence type="ECO:0000256" key="6">
    <source>
        <dbReference type="ARBA" id="ARBA00022833"/>
    </source>
</evidence>
<dbReference type="InterPro" id="IPR050110">
    <property type="entry name" value="Glyoxalase_II_hydrolase"/>
</dbReference>
<feature type="domain" description="Metallo-beta-lactamase" evidence="8">
    <location>
        <begin position="12"/>
        <end position="167"/>
    </location>
</feature>
<dbReference type="KEGG" id="salh:HMF8227_01051"/>
<protein>
    <recommendedName>
        <fullName evidence="7">Hydroxyacylglutathione hydrolase</fullName>
        <ecNumber evidence="7">3.1.2.6</ecNumber>
    </recommendedName>
    <alternativeName>
        <fullName evidence="7">Glyoxalase II</fullName>
        <shortName evidence="7">Glx II</shortName>
    </alternativeName>
</protein>
<evidence type="ECO:0000256" key="3">
    <source>
        <dbReference type="ARBA" id="ARBA00006759"/>
    </source>
</evidence>
<dbReference type="NCBIfam" id="TIGR03413">
    <property type="entry name" value="GSH_gloB"/>
    <property type="match status" value="1"/>
</dbReference>
<dbReference type="RefSeq" id="WP_109339174.1">
    <property type="nucleotide sequence ID" value="NZ_CP029347.1"/>
</dbReference>
<comment type="catalytic activity">
    <reaction evidence="1 7">
        <text>an S-(2-hydroxyacyl)glutathione + H2O = a 2-hydroxy carboxylate + glutathione + H(+)</text>
        <dbReference type="Rhea" id="RHEA:21864"/>
        <dbReference type="ChEBI" id="CHEBI:15377"/>
        <dbReference type="ChEBI" id="CHEBI:15378"/>
        <dbReference type="ChEBI" id="CHEBI:57925"/>
        <dbReference type="ChEBI" id="CHEBI:58896"/>
        <dbReference type="ChEBI" id="CHEBI:71261"/>
        <dbReference type="EC" id="3.1.2.6"/>
    </reaction>
</comment>
<evidence type="ECO:0000256" key="7">
    <source>
        <dbReference type="HAMAP-Rule" id="MF_01374"/>
    </source>
</evidence>
<feature type="binding site" evidence="7">
    <location>
        <position position="55"/>
    </location>
    <ligand>
        <name>Zn(2+)</name>
        <dbReference type="ChEBI" id="CHEBI:29105"/>
        <label>1</label>
    </ligand>
</feature>
<dbReference type="Proteomes" id="UP000245728">
    <property type="component" value="Chromosome"/>
</dbReference>
<feature type="binding site" evidence="7">
    <location>
        <position position="53"/>
    </location>
    <ligand>
        <name>Zn(2+)</name>
        <dbReference type="ChEBI" id="CHEBI:29105"/>
        <label>1</label>
    </ligand>
</feature>
<dbReference type="PANTHER" id="PTHR43705">
    <property type="entry name" value="HYDROXYACYLGLUTATHIONE HYDROLASE"/>
    <property type="match status" value="1"/>
</dbReference>
<dbReference type="PIRSF" id="PIRSF005457">
    <property type="entry name" value="Glx"/>
    <property type="match status" value="1"/>
</dbReference>
<dbReference type="SMART" id="SM00849">
    <property type="entry name" value="Lactamase_B"/>
    <property type="match status" value="1"/>
</dbReference>
<feature type="binding site" evidence="7">
    <location>
        <position position="111"/>
    </location>
    <ligand>
        <name>Zn(2+)</name>
        <dbReference type="ChEBI" id="CHEBI:29105"/>
        <label>1</label>
    </ligand>
</feature>
<dbReference type="Gene3D" id="3.60.15.10">
    <property type="entry name" value="Ribonuclease Z/Hydroxyacylglutathione hydrolase-like"/>
    <property type="match status" value="1"/>
</dbReference>
<evidence type="ECO:0000313" key="10">
    <source>
        <dbReference type="Proteomes" id="UP000245728"/>
    </source>
</evidence>
<dbReference type="OrthoDB" id="9802248at2"/>
<dbReference type="PANTHER" id="PTHR43705:SF1">
    <property type="entry name" value="HYDROXYACYLGLUTATHIONE HYDROLASE GLOB"/>
    <property type="match status" value="1"/>
</dbReference>
<proteinExistence type="inferred from homology"/>
<dbReference type="HAMAP" id="MF_01374">
    <property type="entry name" value="Glyoxalase_2"/>
    <property type="match status" value="1"/>
</dbReference>
<dbReference type="CDD" id="cd07723">
    <property type="entry name" value="hydroxyacylglutathione_hydrolase_MBL-fold"/>
    <property type="match status" value="1"/>
</dbReference>
<comment type="function">
    <text evidence="7">Thiolesterase that catalyzes the hydrolysis of S-D-lactoyl-glutathione to form glutathione and D-lactic acid.</text>
</comment>
<dbReference type="InterPro" id="IPR001279">
    <property type="entry name" value="Metallo-B-lactamas"/>
</dbReference>
<evidence type="ECO:0000256" key="5">
    <source>
        <dbReference type="ARBA" id="ARBA00022801"/>
    </source>
</evidence>
<dbReference type="InterPro" id="IPR035680">
    <property type="entry name" value="Clx_II_MBL"/>
</dbReference>
<dbReference type="EMBL" id="CP029347">
    <property type="protein sequence ID" value="AWL11539.1"/>
    <property type="molecule type" value="Genomic_DNA"/>
</dbReference>
<accession>A0A2S2E1R8</accession>
<evidence type="ECO:0000256" key="2">
    <source>
        <dbReference type="ARBA" id="ARBA00004963"/>
    </source>
</evidence>
<gene>
    <name evidence="7 9" type="primary">gloB</name>
    <name evidence="9" type="ORF">HMF8227_01051</name>
</gene>
<dbReference type="InterPro" id="IPR032282">
    <property type="entry name" value="HAGH_C"/>
</dbReference>
<dbReference type="InterPro" id="IPR017782">
    <property type="entry name" value="Hydroxyacylglutathione_Hdrlase"/>
</dbReference>
<comment type="similarity">
    <text evidence="3 7">Belongs to the metallo-beta-lactamase superfamily. Glyoxalase II family.</text>
</comment>
<dbReference type="EC" id="3.1.2.6" evidence="7"/>
<evidence type="ECO:0000259" key="8">
    <source>
        <dbReference type="SMART" id="SM00849"/>
    </source>
</evidence>